<gene>
    <name evidence="1" type="ORF">CYJ22_01675</name>
</gene>
<dbReference type="EMBL" id="PKKM01000002">
    <property type="protein sequence ID" value="PKY65221.1"/>
    <property type="molecule type" value="Genomic_DNA"/>
</dbReference>
<accession>A0A2I1I2A9</accession>
<dbReference type="AlphaFoldDB" id="A0A2I1I2A9"/>
<dbReference type="Gene3D" id="3.40.960.10">
    <property type="entry name" value="VSR Endonuclease"/>
    <property type="match status" value="1"/>
</dbReference>
<dbReference type="SUPFAM" id="SSF52980">
    <property type="entry name" value="Restriction endonuclease-like"/>
    <property type="match status" value="1"/>
</dbReference>
<evidence type="ECO:0000313" key="1">
    <source>
        <dbReference type="EMBL" id="PKY65221.1"/>
    </source>
</evidence>
<organism evidence="1 2">
    <name type="scientific">Schaalia odontolytica</name>
    <dbReference type="NCBI Taxonomy" id="1660"/>
    <lineage>
        <taxon>Bacteria</taxon>
        <taxon>Bacillati</taxon>
        <taxon>Actinomycetota</taxon>
        <taxon>Actinomycetes</taxon>
        <taxon>Actinomycetales</taxon>
        <taxon>Actinomycetaceae</taxon>
        <taxon>Schaalia</taxon>
    </lineage>
</organism>
<evidence type="ECO:0008006" key="3">
    <source>
        <dbReference type="Google" id="ProtNLM"/>
    </source>
</evidence>
<comment type="caution">
    <text evidence="1">The sequence shown here is derived from an EMBL/GenBank/DDBJ whole genome shotgun (WGS) entry which is preliminary data.</text>
</comment>
<evidence type="ECO:0000313" key="2">
    <source>
        <dbReference type="Proteomes" id="UP000234198"/>
    </source>
</evidence>
<name>A0A2I1I2A9_9ACTO</name>
<dbReference type="Proteomes" id="UP000234198">
    <property type="component" value="Unassembled WGS sequence"/>
</dbReference>
<protein>
    <recommendedName>
        <fullName evidence="3">DUF559 domain-containing protein</fullName>
    </recommendedName>
</protein>
<sequence>MTPDRIASVRSALLMVDENNTAVCLHRRHKTGDILRITAGVYIEAEAFADLNPRDCQALVSAARLCALSVRHPSYTLSGPAIASLLGLPGTGSLEKLVIYVPSRSCSRLVHFPEIVIDDNIHIPSVSVRTCRPSHPVPSIEYLGFRIATPARVLVDCARLLSDKRGFPIACAGLARACQFDRFHQEASRNREDEARRKFHQALDDTPRNARGRRHARWIIDHADAGCESPGEALVLLALLRAGINGLATQAEVRIDGRTYFIDIALPDLKIAIEFDGRIKYGETVDQVHDSIEAEQRRQRDLERAGWKVIRVRWSDLKLVDEIVAQVLVAIRAKVGR</sequence>
<dbReference type="InterPro" id="IPR011335">
    <property type="entry name" value="Restrct_endonuc-II-like"/>
</dbReference>
<proteinExistence type="predicted"/>
<reference evidence="1 2" key="1">
    <citation type="submission" date="2017-12" db="EMBL/GenBank/DDBJ databases">
        <title>Phylogenetic diversity of female urinary microbiome.</title>
        <authorList>
            <person name="Thomas-White K."/>
            <person name="Wolfe A.J."/>
        </authorList>
    </citation>
    <scope>NUCLEOTIDE SEQUENCE [LARGE SCALE GENOMIC DNA]</scope>
    <source>
        <strain evidence="1 2">UMB0018</strain>
    </source>
</reference>